<evidence type="ECO:0000313" key="2">
    <source>
        <dbReference type="EMBL" id="BAU18170.1"/>
    </source>
</evidence>
<feature type="transmembrane region" description="Helical" evidence="1">
    <location>
        <begin position="190"/>
        <end position="212"/>
    </location>
</feature>
<keyword evidence="1" id="KW-0812">Transmembrane</keyword>
<keyword evidence="1" id="KW-1133">Transmembrane helix</keyword>
<evidence type="ECO:0000256" key="1">
    <source>
        <dbReference type="SAM" id="Phobius"/>
    </source>
</evidence>
<reference evidence="2 3" key="1">
    <citation type="journal article" date="2016" name="DNA Res.">
        <title>The complete genome sequencing of Prevotella intermedia strain OMA14 and a subsequent fine-scale, intra-species genomic comparison reveal an unusual amplification of conjugative and mobile transposons and identify a novel Prevotella-lineage-specific repeat.</title>
        <authorList>
            <person name="Naito M."/>
            <person name="Ogura Y."/>
            <person name="Itoh T."/>
            <person name="Shoji M."/>
            <person name="Okamoto M."/>
            <person name="Hayashi T."/>
            <person name="Nakayama K."/>
        </authorList>
    </citation>
    <scope>NUCLEOTIDE SEQUENCE [LARGE SCALE GENOMIC DNA]</scope>
    <source>
        <strain evidence="2 3">OMA14</strain>
    </source>
</reference>
<dbReference type="Pfam" id="PF19558">
    <property type="entry name" value="DUF6080"/>
    <property type="match status" value="1"/>
</dbReference>
<protein>
    <recommendedName>
        <fullName evidence="4">GtrA family protein</fullName>
    </recommendedName>
</protein>
<evidence type="ECO:0000313" key="3">
    <source>
        <dbReference type="Proteomes" id="UP000217431"/>
    </source>
</evidence>
<proteinExistence type="predicted"/>
<feature type="transmembrane region" description="Helical" evidence="1">
    <location>
        <begin position="224"/>
        <end position="243"/>
    </location>
</feature>
<feature type="transmembrane region" description="Helical" evidence="1">
    <location>
        <begin position="162"/>
        <end position="178"/>
    </location>
</feature>
<dbReference type="Proteomes" id="UP000217431">
    <property type="component" value="Chromosome I"/>
</dbReference>
<feature type="transmembrane region" description="Helical" evidence="1">
    <location>
        <begin position="373"/>
        <end position="392"/>
    </location>
</feature>
<feature type="transmembrane region" description="Helical" evidence="1">
    <location>
        <begin position="399"/>
        <end position="418"/>
    </location>
</feature>
<dbReference type="RefSeq" id="WP_096406121.1">
    <property type="nucleotide sequence ID" value="NZ_AP014597.1"/>
</dbReference>
<dbReference type="STRING" id="28131.BWX40_00015"/>
<dbReference type="EMBL" id="AP014597">
    <property type="protein sequence ID" value="BAU18170.1"/>
    <property type="molecule type" value="Genomic_DNA"/>
</dbReference>
<feature type="transmembrane region" description="Helical" evidence="1">
    <location>
        <begin position="132"/>
        <end position="150"/>
    </location>
</feature>
<organism evidence="2 3">
    <name type="scientific">Prevotella intermedia</name>
    <dbReference type="NCBI Taxonomy" id="28131"/>
    <lineage>
        <taxon>Bacteria</taxon>
        <taxon>Pseudomonadati</taxon>
        <taxon>Bacteroidota</taxon>
        <taxon>Bacteroidia</taxon>
        <taxon>Bacteroidales</taxon>
        <taxon>Prevotellaceae</taxon>
        <taxon>Prevotella</taxon>
    </lineage>
</organism>
<dbReference type="InterPro" id="IPR045726">
    <property type="entry name" value="DUF6080"/>
</dbReference>
<name>A0A0S3UL01_PREIN</name>
<accession>A0A0S3UL01</accession>
<evidence type="ECO:0008006" key="4">
    <source>
        <dbReference type="Google" id="ProtNLM"/>
    </source>
</evidence>
<feature type="transmembrane region" description="Helical" evidence="1">
    <location>
        <begin position="16"/>
        <end position="37"/>
    </location>
</feature>
<feature type="transmembrane region" description="Helical" evidence="1">
    <location>
        <begin position="455"/>
        <end position="477"/>
    </location>
</feature>
<feature type="transmembrane region" description="Helical" evidence="1">
    <location>
        <begin position="105"/>
        <end position="126"/>
    </location>
</feature>
<feature type="transmembrane region" description="Helical" evidence="1">
    <location>
        <begin position="424"/>
        <end position="443"/>
    </location>
</feature>
<sequence>MNTIVGFLTIKREERLPVGLFFVWQLLLQTLAIAKYVPLFTKPSSNYYKLFVDNYHLSGFDPLTYLVVSDWSLAYDVNRHPLLAFFYYPFSLLNQLLIHATGINFSVYIVAVVLIFFSTYGFVLMLRIQRHIIGIASFDSAILAFILYSFSHILLSSIAPDHFVLSLFMLLLTLYIAGKQLQEQKEMSIWQTILLFLLTAGISLNNGLKVFLSNLFTRGKRFFTIKNIFLAIILPATAIFAIGEWQHEQFIADKVKASKVKKHNAIKAERKAMFAAFRDTTHIKDSSKQEQTFQKMWKAHRKEVLRAEAKQPQKAHSGKPVSNKRFLNWTDVSTSRTETIVENLFGESIQLHQKHTLEDVMKTRPVIVTYDWIANYVVEALIFLLFIVGIWCGRRVKFLWLWLSFAALDIVLHIGLGFGINEVYIMTAHWIYVIPLSIAFFVRNTCGRTRQTLRILLVLLALYLVVYNVSLLVQYLYF</sequence>
<feature type="transmembrane region" description="Helical" evidence="1">
    <location>
        <begin position="80"/>
        <end position="98"/>
    </location>
</feature>
<dbReference type="AlphaFoldDB" id="A0A0S3UL01"/>
<gene>
    <name evidence="2" type="ORF">PIOMA14_I_1662</name>
</gene>
<keyword evidence="1" id="KW-0472">Membrane</keyword>